<proteinExistence type="predicted"/>
<name>A0A2L2X818_9FIRM</name>
<dbReference type="AlphaFoldDB" id="A0A2L2X818"/>
<evidence type="ECO:0000313" key="1">
    <source>
        <dbReference type="EMBL" id="GBF32248.1"/>
    </source>
</evidence>
<protein>
    <submittedName>
        <fullName evidence="1">Uncharacterized protein</fullName>
    </submittedName>
</protein>
<comment type="caution">
    <text evidence="1">The sequence shown here is derived from an EMBL/GenBank/DDBJ whole genome shotgun (WGS) entry which is preliminary data.</text>
</comment>
<dbReference type="EMBL" id="BFAV01000019">
    <property type="protein sequence ID" value="GBF32248.1"/>
    <property type="molecule type" value="Genomic_DNA"/>
</dbReference>
<evidence type="ECO:0000313" key="2">
    <source>
        <dbReference type="Proteomes" id="UP000239549"/>
    </source>
</evidence>
<keyword evidence="2" id="KW-1185">Reference proteome</keyword>
<gene>
    <name evidence="1" type="ORF">DCCM_0440</name>
</gene>
<organism evidence="1 2">
    <name type="scientific">Desulfocucumis palustris</name>
    <dbReference type="NCBI Taxonomy" id="1898651"/>
    <lineage>
        <taxon>Bacteria</taxon>
        <taxon>Bacillati</taxon>
        <taxon>Bacillota</taxon>
        <taxon>Clostridia</taxon>
        <taxon>Eubacteriales</taxon>
        <taxon>Desulfocucumaceae</taxon>
        <taxon>Desulfocucumis</taxon>
    </lineage>
</organism>
<reference evidence="2" key="1">
    <citation type="submission" date="2018-02" db="EMBL/GenBank/DDBJ databases">
        <title>Genome sequence of Desulfocucumis palustris strain NAW-5.</title>
        <authorList>
            <person name="Watanabe M."/>
            <person name="Kojima H."/>
            <person name="Fukui M."/>
        </authorList>
    </citation>
    <scope>NUCLEOTIDE SEQUENCE [LARGE SCALE GENOMIC DNA]</scope>
    <source>
        <strain evidence="2">NAW-5</strain>
    </source>
</reference>
<sequence>MMALRAFCFFCGVVLVPFVSLDLHGFPQLFRQKVRQEKK</sequence>
<dbReference type="Proteomes" id="UP000239549">
    <property type="component" value="Unassembled WGS sequence"/>
</dbReference>
<accession>A0A2L2X818</accession>